<evidence type="ECO:0000256" key="6">
    <source>
        <dbReference type="ARBA" id="ARBA00022777"/>
    </source>
</evidence>
<comment type="similarity">
    <text evidence="2">Belongs to the gluconokinase GntK/GntV family.</text>
</comment>
<name>A0A9E9C8J0_9CYAN</name>
<accession>A0A9E9C8J0</accession>
<dbReference type="SUPFAM" id="SSF56112">
    <property type="entry name" value="Protein kinase-like (PK-like)"/>
    <property type="match status" value="1"/>
</dbReference>
<dbReference type="InterPro" id="IPR002575">
    <property type="entry name" value="Aminoglycoside_PTrfase"/>
</dbReference>
<sequence>MTDSMLPPVIQQMMRPEFYPHPVPPIEYHAPPSTNLEPEEFYPSPDAPVQLIQTHVSYVLLTGNYAYKLKKPVDFGFLDYSTIEKRKHFCEEELRLNQRAAAELYLEVLPITKTKAGSTLDYQLGGDGEVVDYAVKMQQFPQETLLTELFDRGELTEDLLQKLARVIAEFHLHTYTDDRIRSFGEVAQVREAFDQNFEQTEYYIGGPQTQQQFDDTQAYCDRFFAEKQKLFVDRMQNNWIRECHGDLHLRNICYWNGKLLLFDCIEFNEPFRFVDVMFDIAYIVMDLDARHRPDLSTVFLNAYIEQTGDWEGLQVLPIYVSRQTYVRAKVTSFLLDDPGVPAAEKQKAFDTAASYYRMAWDYAQPRQGRLFLMCGLSGSGKSTTARQLAKQTGAIHIRSDAVRKHLAGIPLHQRGGDEWYTPEWNQKTYDRLLNLGLQLASQGYTVVLDAKYDRQLWRTAVIEAAKTHSLPLQILHCDAPLEVLRDRLQQRTGDIADATVDLLAKQSLEPFSPAEQLYVRPIDTTQDIHSQLEKLAV</sequence>
<evidence type="ECO:0000256" key="8">
    <source>
        <dbReference type="ARBA" id="ARBA00048090"/>
    </source>
</evidence>
<dbReference type="KEGG" id="tsin:OXH18_24905"/>
<dbReference type="Pfam" id="PF13671">
    <property type="entry name" value="AAA_33"/>
    <property type="match status" value="1"/>
</dbReference>
<evidence type="ECO:0000256" key="1">
    <source>
        <dbReference type="ARBA" id="ARBA00004761"/>
    </source>
</evidence>
<feature type="domain" description="Aminoglycoside phosphotransferase" evidence="9">
    <location>
        <begin position="90"/>
        <end position="314"/>
    </location>
</feature>
<comment type="pathway">
    <text evidence="1">Carbohydrate acid metabolism.</text>
</comment>
<keyword evidence="7" id="KW-0067">ATP-binding</keyword>
<comment type="catalytic activity">
    <reaction evidence="8">
        <text>D-gluconate + ATP = 6-phospho-D-gluconate + ADP + H(+)</text>
        <dbReference type="Rhea" id="RHEA:19433"/>
        <dbReference type="ChEBI" id="CHEBI:15378"/>
        <dbReference type="ChEBI" id="CHEBI:18391"/>
        <dbReference type="ChEBI" id="CHEBI:30616"/>
        <dbReference type="ChEBI" id="CHEBI:58759"/>
        <dbReference type="ChEBI" id="CHEBI:456216"/>
        <dbReference type="EC" id="2.7.1.12"/>
    </reaction>
</comment>
<dbReference type="CDD" id="cd02021">
    <property type="entry name" value="GntK"/>
    <property type="match status" value="1"/>
</dbReference>
<dbReference type="GO" id="GO:0005524">
    <property type="term" value="F:ATP binding"/>
    <property type="evidence" value="ECO:0007669"/>
    <property type="project" value="UniProtKB-KW"/>
</dbReference>
<organism evidence="10 11">
    <name type="scientific">Thermocoleostomius sinensis A174</name>
    <dbReference type="NCBI Taxonomy" id="2016057"/>
    <lineage>
        <taxon>Bacteria</taxon>
        <taxon>Bacillati</taxon>
        <taxon>Cyanobacteriota</taxon>
        <taxon>Cyanophyceae</taxon>
        <taxon>Oculatellales</taxon>
        <taxon>Oculatellaceae</taxon>
        <taxon>Thermocoleostomius</taxon>
    </lineage>
</organism>
<evidence type="ECO:0000259" key="9">
    <source>
        <dbReference type="Pfam" id="PF01636"/>
    </source>
</evidence>
<keyword evidence="11" id="KW-1185">Reference proteome</keyword>
<keyword evidence="4" id="KW-0808">Transferase</keyword>
<proteinExistence type="inferred from homology"/>
<gene>
    <name evidence="10" type="ORF">OXH18_24905</name>
</gene>
<dbReference type="InterPro" id="IPR052732">
    <property type="entry name" value="Cell-binding_unc_protein"/>
</dbReference>
<evidence type="ECO:0000256" key="4">
    <source>
        <dbReference type="ARBA" id="ARBA00022679"/>
    </source>
</evidence>
<evidence type="ECO:0000256" key="3">
    <source>
        <dbReference type="ARBA" id="ARBA00012054"/>
    </source>
</evidence>
<protein>
    <recommendedName>
        <fullName evidence="3">gluconokinase</fullName>
        <ecNumber evidence="3">2.7.1.12</ecNumber>
    </recommendedName>
</protein>
<dbReference type="InterPro" id="IPR006001">
    <property type="entry name" value="Therm_gnt_kin"/>
</dbReference>
<dbReference type="SUPFAM" id="SSF52540">
    <property type="entry name" value="P-loop containing nucleoside triphosphate hydrolases"/>
    <property type="match status" value="1"/>
</dbReference>
<keyword evidence="6" id="KW-0418">Kinase</keyword>
<keyword evidence="5" id="KW-0547">Nucleotide-binding</keyword>
<dbReference type="EMBL" id="CP113797">
    <property type="protein sequence ID" value="WAL60363.1"/>
    <property type="molecule type" value="Genomic_DNA"/>
</dbReference>
<reference evidence="10" key="1">
    <citation type="submission" date="2022-12" db="EMBL/GenBank/DDBJ databases">
        <title>Polyphasic identification of a Novel Hot-Spring Cyanobacterium Ocullathermofonsia sinensis gen nov. sp. nov. and Genomic Insights on its Adaptations to the Thermal Habitat.</title>
        <authorList>
            <person name="Daroch M."/>
            <person name="Tang J."/>
            <person name="Jiang Y."/>
        </authorList>
    </citation>
    <scope>NUCLEOTIDE SEQUENCE</scope>
    <source>
        <strain evidence="10">PKUAC-SCTA174</strain>
    </source>
</reference>
<dbReference type="InterPro" id="IPR011009">
    <property type="entry name" value="Kinase-like_dom_sf"/>
</dbReference>
<dbReference type="AlphaFoldDB" id="A0A9E9C8J0"/>
<evidence type="ECO:0000256" key="2">
    <source>
        <dbReference type="ARBA" id="ARBA00008420"/>
    </source>
</evidence>
<dbReference type="PANTHER" id="PTHR43883">
    <property type="entry name" value="SLR0207 PROTEIN"/>
    <property type="match status" value="1"/>
</dbReference>
<dbReference type="Proteomes" id="UP001163152">
    <property type="component" value="Chromosome"/>
</dbReference>
<evidence type="ECO:0000313" key="11">
    <source>
        <dbReference type="Proteomes" id="UP001163152"/>
    </source>
</evidence>
<evidence type="ECO:0000256" key="7">
    <source>
        <dbReference type="ARBA" id="ARBA00022840"/>
    </source>
</evidence>
<evidence type="ECO:0000256" key="5">
    <source>
        <dbReference type="ARBA" id="ARBA00022741"/>
    </source>
</evidence>
<dbReference type="Gene3D" id="3.40.50.300">
    <property type="entry name" value="P-loop containing nucleotide triphosphate hydrolases"/>
    <property type="match status" value="1"/>
</dbReference>
<dbReference type="RefSeq" id="WP_268610251.1">
    <property type="nucleotide sequence ID" value="NZ_CP113797.1"/>
</dbReference>
<dbReference type="Pfam" id="PF01636">
    <property type="entry name" value="APH"/>
    <property type="match status" value="1"/>
</dbReference>
<dbReference type="EC" id="2.7.1.12" evidence="3"/>
<dbReference type="PANTHER" id="PTHR43883:SF1">
    <property type="entry name" value="GLUCONOKINASE"/>
    <property type="match status" value="1"/>
</dbReference>
<dbReference type="InterPro" id="IPR027417">
    <property type="entry name" value="P-loop_NTPase"/>
</dbReference>
<dbReference type="GO" id="GO:0046316">
    <property type="term" value="F:gluconokinase activity"/>
    <property type="evidence" value="ECO:0007669"/>
    <property type="project" value="UniProtKB-EC"/>
</dbReference>
<evidence type="ECO:0000313" key="10">
    <source>
        <dbReference type="EMBL" id="WAL60363.1"/>
    </source>
</evidence>
<dbReference type="GO" id="GO:0005975">
    <property type="term" value="P:carbohydrate metabolic process"/>
    <property type="evidence" value="ECO:0007669"/>
    <property type="project" value="InterPro"/>
</dbReference>